<evidence type="ECO:0000313" key="3">
    <source>
        <dbReference type="Proteomes" id="UP001176059"/>
    </source>
</evidence>
<keyword evidence="3" id="KW-1185">Reference proteome</keyword>
<dbReference type="Gene3D" id="3.40.50.1820">
    <property type="entry name" value="alpha/beta hydrolase"/>
    <property type="match status" value="1"/>
</dbReference>
<dbReference type="InterPro" id="IPR029058">
    <property type="entry name" value="AB_hydrolase_fold"/>
</dbReference>
<dbReference type="GO" id="GO:0016787">
    <property type="term" value="F:hydrolase activity"/>
    <property type="evidence" value="ECO:0007669"/>
    <property type="project" value="UniProtKB-KW"/>
</dbReference>
<name>A0AA38JAP2_9AGAR</name>
<gene>
    <name evidence="2" type="ORF">DFJ43DRAFT_1103193</name>
</gene>
<proteinExistence type="predicted"/>
<dbReference type="AlphaFoldDB" id="A0AA38JAP2"/>
<accession>A0AA38JAP2</accession>
<reference evidence="2" key="2">
    <citation type="journal article" date="2023" name="Proc. Natl. Acad. Sci. U.S.A.">
        <title>A global phylogenomic analysis of the shiitake genus Lentinula.</title>
        <authorList>
            <person name="Sierra-Patev S."/>
            <person name="Min B."/>
            <person name="Naranjo-Ortiz M."/>
            <person name="Looney B."/>
            <person name="Konkel Z."/>
            <person name="Slot J.C."/>
            <person name="Sakamoto Y."/>
            <person name="Steenwyk J.L."/>
            <person name="Rokas A."/>
            <person name="Carro J."/>
            <person name="Camarero S."/>
            <person name="Ferreira P."/>
            <person name="Molpeceres G."/>
            <person name="Ruiz-Duenas F.J."/>
            <person name="Serrano A."/>
            <person name="Henrissat B."/>
            <person name="Drula E."/>
            <person name="Hughes K.W."/>
            <person name="Mata J.L."/>
            <person name="Ishikawa N.K."/>
            <person name="Vargas-Isla R."/>
            <person name="Ushijima S."/>
            <person name="Smith C.A."/>
            <person name="Donoghue J."/>
            <person name="Ahrendt S."/>
            <person name="Andreopoulos W."/>
            <person name="He G."/>
            <person name="LaButti K."/>
            <person name="Lipzen A."/>
            <person name="Ng V."/>
            <person name="Riley R."/>
            <person name="Sandor L."/>
            <person name="Barry K."/>
            <person name="Martinez A.T."/>
            <person name="Xiao Y."/>
            <person name="Gibbons J.G."/>
            <person name="Terashima K."/>
            <person name="Grigoriev I.V."/>
            <person name="Hibbett D."/>
        </authorList>
    </citation>
    <scope>NUCLEOTIDE SEQUENCE</scope>
    <source>
        <strain evidence="2">ET3784</strain>
    </source>
</reference>
<evidence type="ECO:0000259" key="1">
    <source>
        <dbReference type="Pfam" id="PF12697"/>
    </source>
</evidence>
<dbReference type="InterPro" id="IPR000073">
    <property type="entry name" value="AB_hydrolase_1"/>
</dbReference>
<dbReference type="Pfam" id="PF12697">
    <property type="entry name" value="Abhydrolase_6"/>
    <property type="match status" value="1"/>
</dbReference>
<protein>
    <submittedName>
        <fullName evidence="2">Alpha/beta hydrolase fold-1</fullName>
    </submittedName>
</protein>
<comment type="caution">
    <text evidence="2">The sequence shown here is derived from an EMBL/GenBank/DDBJ whole genome shotgun (WGS) entry which is preliminary data.</text>
</comment>
<sequence>MSALLSESYTFDPRPYYPLVSTLKRFRDPLWTENGLTLVFAHGTGFHKEQWEPTIDELLGFIAQQTPNKIRIREIWTIDAPNHGDAALLNEQALQYGYELVFQWQEYARSIHAFLTGRGKTLLGNPDLSSEGKVMIGNFDFTSHTIVGIGHSMGAISLLLSLDFAPSLENLFASIVLVEPMTMEPAAAAKGPANKLASGSESRRDTWSSVEEAYRMLKARRTWQVWDDRVLRIFVASGLRPLPTLEYPDIKDGVTLKCTRKQETAAYRDTHGWVTIYRGFKSYASRVRIHLYYGKIHDYIPGEVKEDVINNASGGAQNLASFGYIDGAGHTAPQHSPLGVAEKIFLALKADANRARAESEFTAKL</sequence>
<feature type="domain" description="AB hydrolase-1" evidence="1">
    <location>
        <begin position="38"/>
        <end position="342"/>
    </location>
</feature>
<dbReference type="EMBL" id="JANVFO010000088">
    <property type="protein sequence ID" value="KAJ3714890.1"/>
    <property type="molecule type" value="Genomic_DNA"/>
</dbReference>
<dbReference type="SUPFAM" id="SSF53474">
    <property type="entry name" value="alpha/beta-Hydrolases"/>
    <property type="match status" value="1"/>
</dbReference>
<evidence type="ECO:0000313" key="2">
    <source>
        <dbReference type="EMBL" id="KAJ3714890.1"/>
    </source>
</evidence>
<reference evidence="2" key="1">
    <citation type="submission" date="2022-08" db="EMBL/GenBank/DDBJ databases">
        <authorList>
            <consortium name="DOE Joint Genome Institute"/>
            <person name="Min B."/>
            <person name="Sierra-Patev S."/>
            <person name="Naranjo-Ortiz M."/>
            <person name="Looney B."/>
            <person name="Konkel Z."/>
            <person name="Slot J.C."/>
            <person name="Sakamoto Y."/>
            <person name="Steenwyk J.L."/>
            <person name="Rokas A."/>
            <person name="Carro J."/>
            <person name="Camarero S."/>
            <person name="Ferreira P."/>
            <person name="Molpeceres G."/>
            <person name="Ruiz-duenas F.J."/>
            <person name="Serrano A."/>
            <person name="Henrissat B."/>
            <person name="Drula E."/>
            <person name="Hughes K.W."/>
            <person name="Mata J.L."/>
            <person name="Ishikawa N.K."/>
            <person name="Vargas-Isla R."/>
            <person name="Ushijima S."/>
            <person name="Smith C.A."/>
            <person name="Ahrendt S."/>
            <person name="Andreopoulos W."/>
            <person name="He G."/>
            <person name="LaButti K."/>
            <person name="Lipzen A."/>
            <person name="Ng V."/>
            <person name="Riley R."/>
            <person name="Sandor L."/>
            <person name="Barry K."/>
            <person name="Martinez A.T."/>
            <person name="Xiao Y."/>
            <person name="Gibbons J.G."/>
            <person name="Terashima K."/>
            <person name="Hibbett D.S."/>
            <person name="Grigoriev I.V."/>
        </authorList>
    </citation>
    <scope>NUCLEOTIDE SEQUENCE</scope>
    <source>
        <strain evidence="2">ET3784</strain>
    </source>
</reference>
<dbReference type="Proteomes" id="UP001176059">
    <property type="component" value="Unassembled WGS sequence"/>
</dbReference>
<keyword evidence="2" id="KW-0378">Hydrolase</keyword>
<organism evidence="2 3">
    <name type="scientific">Lentinula guzmanii</name>
    <dbReference type="NCBI Taxonomy" id="2804957"/>
    <lineage>
        <taxon>Eukaryota</taxon>
        <taxon>Fungi</taxon>
        <taxon>Dikarya</taxon>
        <taxon>Basidiomycota</taxon>
        <taxon>Agaricomycotina</taxon>
        <taxon>Agaricomycetes</taxon>
        <taxon>Agaricomycetidae</taxon>
        <taxon>Agaricales</taxon>
        <taxon>Marasmiineae</taxon>
        <taxon>Omphalotaceae</taxon>
        <taxon>Lentinula</taxon>
    </lineage>
</organism>